<dbReference type="Pfam" id="PF00389">
    <property type="entry name" value="2-Hacid_dh"/>
    <property type="match status" value="1"/>
</dbReference>
<keyword evidence="5 11" id="KW-0028">Amino-acid biosynthesis</keyword>
<evidence type="ECO:0000259" key="12">
    <source>
        <dbReference type="PROSITE" id="PS51671"/>
    </source>
</evidence>
<reference evidence="13" key="1">
    <citation type="submission" date="2022-02" db="EMBL/GenBank/DDBJ databases">
        <authorList>
            <person name="Leng L."/>
        </authorList>
    </citation>
    <scope>NUCLEOTIDE SEQUENCE</scope>
    <source>
        <strain evidence="13">JI</strain>
    </source>
</reference>
<dbReference type="AlphaFoldDB" id="A0A9X4H1C7"/>
<comment type="pathway">
    <text evidence="2 11">Amino-acid biosynthesis; L-serine biosynthesis; L-serine from 3-phospho-D-glycerate: step 1/3.</text>
</comment>
<dbReference type="Gene3D" id="3.30.1330.90">
    <property type="entry name" value="D-3-phosphoglycerate dehydrogenase, domain 3"/>
    <property type="match status" value="1"/>
</dbReference>
<keyword evidence="7 11" id="KW-0520">NAD</keyword>
<comment type="function">
    <text evidence="1">Catalyzes the reversible oxidation of 3-phospho-D-glycerate to 3-phosphonooxypyruvate, the first step of the phosphorylated L-serine biosynthesis pathway. Also catalyzes the reversible oxidation of 2-hydroxyglutarate to 2-oxoglutarate.</text>
</comment>
<dbReference type="InterPro" id="IPR006236">
    <property type="entry name" value="PGDH"/>
</dbReference>
<evidence type="ECO:0000256" key="3">
    <source>
        <dbReference type="ARBA" id="ARBA00005854"/>
    </source>
</evidence>
<evidence type="ECO:0000256" key="2">
    <source>
        <dbReference type="ARBA" id="ARBA00005216"/>
    </source>
</evidence>
<dbReference type="Proteomes" id="UP001154312">
    <property type="component" value="Unassembled WGS sequence"/>
</dbReference>
<dbReference type="GO" id="GO:0006564">
    <property type="term" value="P:L-serine biosynthetic process"/>
    <property type="evidence" value="ECO:0007669"/>
    <property type="project" value="UniProtKB-UniRule"/>
</dbReference>
<dbReference type="InterPro" id="IPR050857">
    <property type="entry name" value="D-2-hydroxyacid_DH"/>
</dbReference>
<dbReference type="FunFam" id="3.40.50.720:FF:000021">
    <property type="entry name" value="D-3-phosphoglycerate dehydrogenase"/>
    <property type="match status" value="1"/>
</dbReference>
<dbReference type="InterPro" id="IPR006139">
    <property type="entry name" value="D-isomer_2_OHA_DH_cat_dom"/>
</dbReference>
<evidence type="ECO:0000256" key="4">
    <source>
        <dbReference type="ARBA" id="ARBA00021582"/>
    </source>
</evidence>
<name>A0A9X4H1C7_9FIRM</name>
<gene>
    <name evidence="13" type="primary">serA</name>
    <name evidence="13" type="ORF">L7E55_03850</name>
</gene>
<dbReference type="SUPFAM" id="SSF52283">
    <property type="entry name" value="Formate/glycerate dehydrogenase catalytic domain-like"/>
    <property type="match status" value="1"/>
</dbReference>
<evidence type="ECO:0000256" key="7">
    <source>
        <dbReference type="ARBA" id="ARBA00023027"/>
    </source>
</evidence>
<dbReference type="Pfam" id="PF02826">
    <property type="entry name" value="2-Hacid_dh_C"/>
    <property type="match status" value="1"/>
</dbReference>
<evidence type="ECO:0000256" key="8">
    <source>
        <dbReference type="ARBA" id="ARBA00023299"/>
    </source>
</evidence>
<evidence type="ECO:0000256" key="11">
    <source>
        <dbReference type="RuleBase" id="RU363003"/>
    </source>
</evidence>
<dbReference type="FunFam" id="3.30.70.260:FF:000008">
    <property type="entry name" value="D-3-phosphoglycerate dehydrogenase, chloroplastic"/>
    <property type="match status" value="1"/>
</dbReference>
<evidence type="ECO:0000256" key="9">
    <source>
        <dbReference type="ARBA" id="ARBA00048126"/>
    </source>
</evidence>
<comment type="caution">
    <text evidence="13">The sequence shown here is derived from an EMBL/GenBank/DDBJ whole genome shotgun (WGS) entry which is preliminary data.</text>
</comment>
<comment type="catalytic activity">
    <reaction evidence="10 11">
        <text>(2R)-3-phosphoglycerate + NAD(+) = 3-phosphooxypyruvate + NADH + H(+)</text>
        <dbReference type="Rhea" id="RHEA:12641"/>
        <dbReference type="ChEBI" id="CHEBI:15378"/>
        <dbReference type="ChEBI" id="CHEBI:18110"/>
        <dbReference type="ChEBI" id="CHEBI:57540"/>
        <dbReference type="ChEBI" id="CHEBI:57945"/>
        <dbReference type="ChEBI" id="CHEBI:58272"/>
        <dbReference type="EC" id="1.1.1.95"/>
    </reaction>
</comment>
<comment type="catalytic activity">
    <reaction evidence="9">
        <text>(R)-2-hydroxyglutarate + NAD(+) = 2-oxoglutarate + NADH + H(+)</text>
        <dbReference type="Rhea" id="RHEA:49612"/>
        <dbReference type="ChEBI" id="CHEBI:15378"/>
        <dbReference type="ChEBI" id="CHEBI:15801"/>
        <dbReference type="ChEBI" id="CHEBI:16810"/>
        <dbReference type="ChEBI" id="CHEBI:57540"/>
        <dbReference type="ChEBI" id="CHEBI:57945"/>
        <dbReference type="EC" id="1.1.1.399"/>
    </reaction>
</comment>
<dbReference type="PANTHER" id="PTHR42789:SF1">
    <property type="entry name" value="D-ISOMER SPECIFIC 2-HYDROXYACID DEHYDROGENASE FAMILY PROTEIN (AFU_ORTHOLOGUE AFUA_6G10090)"/>
    <property type="match status" value="1"/>
</dbReference>
<comment type="similarity">
    <text evidence="3 11">Belongs to the D-isomer specific 2-hydroxyacid dehydrogenase family.</text>
</comment>
<dbReference type="InterPro" id="IPR029752">
    <property type="entry name" value="D-isomer_DH_CS1"/>
</dbReference>
<dbReference type="SUPFAM" id="SSF143548">
    <property type="entry name" value="Serine metabolism enzymes domain"/>
    <property type="match status" value="1"/>
</dbReference>
<evidence type="ECO:0000313" key="14">
    <source>
        <dbReference type="Proteomes" id="UP001154312"/>
    </source>
</evidence>
<dbReference type="RefSeq" id="WP_277442736.1">
    <property type="nucleotide sequence ID" value="NZ_JAKOAV010000005.1"/>
</dbReference>
<dbReference type="InterPro" id="IPR029753">
    <property type="entry name" value="D-isomer_DH_CS"/>
</dbReference>
<evidence type="ECO:0000256" key="1">
    <source>
        <dbReference type="ARBA" id="ARBA00003800"/>
    </source>
</evidence>
<dbReference type="Pfam" id="PF01842">
    <property type="entry name" value="ACT"/>
    <property type="match status" value="1"/>
</dbReference>
<dbReference type="PROSITE" id="PS51671">
    <property type="entry name" value="ACT"/>
    <property type="match status" value="1"/>
</dbReference>
<dbReference type="InterPro" id="IPR045865">
    <property type="entry name" value="ACT-like_dom_sf"/>
</dbReference>
<sequence length="527" mass="56391">MKKVLVMDGVAEIGLAALRREPDIEVVIGEKMSEDELCNVIGEYDAMIVRSATKATARVIEHASKMIIIGRAGVGIDNIDVAAATAKGILVVNAPDGNTIAATEHTMAMMLALTRNIPQAWATLRAGKWDKKSFMGVEFRNKVLGVIGLGRIGSAVAKRAQGMEMKVVAYDPYISEEKAESLGIQLLPLEELFKQADFITNHLPLTKESKYIVGEKAFSLMKDGVRLVNCARGGVVDEQALYAAMKSGKVAGAALDVFEKEPTTESPLFELNNFIGTPHLGASTEEAQLNVAFDVAVEIVAALKGDFVKNAVNIPSLSPKVMAVVKPYLTLAEKLGKFVAQLVGGRTEKIEITYSGDLASQDVAPITTAVLKGFLDTILQEMVNFVNAPTLAKERGINVIQQQAGEEGDYANLITVKVISDKDEISVAGTIFGGTDPRFVFIDGYHVDAVPEGHMLYVPHTDKPKIIGPVANLIGAHDINISGMQVGRKSIGGKAVMLLNVDTPVPEETMAEIAKIDGVQGVKNVSL</sequence>
<dbReference type="EMBL" id="JAKOAV010000005">
    <property type="protein sequence ID" value="MDF9407501.1"/>
    <property type="molecule type" value="Genomic_DNA"/>
</dbReference>
<dbReference type="PROSITE" id="PS00671">
    <property type="entry name" value="D_2_HYDROXYACID_DH_3"/>
    <property type="match status" value="1"/>
</dbReference>
<dbReference type="InterPro" id="IPR036291">
    <property type="entry name" value="NAD(P)-bd_dom_sf"/>
</dbReference>
<dbReference type="CDD" id="cd04902">
    <property type="entry name" value="ACT_3PGDH-xct"/>
    <property type="match status" value="1"/>
</dbReference>
<evidence type="ECO:0000256" key="5">
    <source>
        <dbReference type="ARBA" id="ARBA00022605"/>
    </source>
</evidence>
<dbReference type="InterPro" id="IPR045626">
    <property type="entry name" value="PGDH_ASB_dom"/>
</dbReference>
<dbReference type="InterPro" id="IPR006140">
    <property type="entry name" value="D-isomer_DH_NAD-bd"/>
</dbReference>
<dbReference type="GO" id="GO:0004617">
    <property type="term" value="F:phosphoglycerate dehydrogenase activity"/>
    <property type="evidence" value="ECO:0007669"/>
    <property type="project" value="UniProtKB-UniRule"/>
</dbReference>
<dbReference type="PROSITE" id="PS00065">
    <property type="entry name" value="D_2_HYDROXYACID_DH_1"/>
    <property type="match status" value="1"/>
</dbReference>
<protein>
    <recommendedName>
        <fullName evidence="4 11">D-3-phosphoglycerate dehydrogenase</fullName>
        <ecNumber evidence="11">1.1.1.95</ecNumber>
    </recommendedName>
</protein>
<feature type="domain" description="ACT" evidence="12">
    <location>
        <begin position="455"/>
        <end position="527"/>
    </location>
</feature>
<organism evidence="13 14">
    <name type="scientific">Pelotomaculum isophthalicicum JI</name>
    <dbReference type="NCBI Taxonomy" id="947010"/>
    <lineage>
        <taxon>Bacteria</taxon>
        <taxon>Bacillati</taxon>
        <taxon>Bacillota</taxon>
        <taxon>Clostridia</taxon>
        <taxon>Eubacteriales</taxon>
        <taxon>Desulfotomaculaceae</taxon>
        <taxon>Pelotomaculum</taxon>
    </lineage>
</organism>
<accession>A0A9X4H1C7</accession>
<evidence type="ECO:0000313" key="13">
    <source>
        <dbReference type="EMBL" id="MDF9407501.1"/>
    </source>
</evidence>
<dbReference type="CDD" id="cd12173">
    <property type="entry name" value="PGDH_4"/>
    <property type="match status" value="1"/>
</dbReference>
<dbReference type="InterPro" id="IPR002912">
    <property type="entry name" value="ACT_dom"/>
</dbReference>
<dbReference type="NCBIfam" id="TIGR01327">
    <property type="entry name" value="PGDH"/>
    <property type="match status" value="1"/>
</dbReference>
<dbReference type="Gene3D" id="3.40.50.720">
    <property type="entry name" value="NAD(P)-binding Rossmann-like Domain"/>
    <property type="match status" value="2"/>
</dbReference>
<proteinExistence type="inferred from homology"/>
<dbReference type="Gene3D" id="3.30.70.260">
    <property type="match status" value="1"/>
</dbReference>
<dbReference type="Pfam" id="PF19304">
    <property type="entry name" value="PGDH_inter"/>
    <property type="match status" value="1"/>
</dbReference>
<keyword evidence="6 11" id="KW-0560">Oxidoreductase</keyword>
<evidence type="ECO:0000256" key="6">
    <source>
        <dbReference type="ARBA" id="ARBA00023002"/>
    </source>
</evidence>
<dbReference type="FunFam" id="3.30.1330.90:FF:000003">
    <property type="entry name" value="D-3-phosphoglycerate dehydrogenase"/>
    <property type="match status" value="1"/>
</dbReference>
<dbReference type="GO" id="GO:0051287">
    <property type="term" value="F:NAD binding"/>
    <property type="evidence" value="ECO:0007669"/>
    <property type="project" value="UniProtKB-UniRule"/>
</dbReference>
<dbReference type="InterPro" id="IPR029009">
    <property type="entry name" value="ASB_dom_sf"/>
</dbReference>
<evidence type="ECO:0000256" key="10">
    <source>
        <dbReference type="ARBA" id="ARBA00048731"/>
    </source>
</evidence>
<dbReference type="SUPFAM" id="SSF51735">
    <property type="entry name" value="NAD(P)-binding Rossmann-fold domains"/>
    <property type="match status" value="1"/>
</dbReference>
<dbReference type="PANTHER" id="PTHR42789">
    <property type="entry name" value="D-ISOMER SPECIFIC 2-HYDROXYACID DEHYDROGENASE FAMILY PROTEIN (AFU_ORTHOLOGUE AFUA_6G10090)"/>
    <property type="match status" value="1"/>
</dbReference>
<dbReference type="SUPFAM" id="SSF55021">
    <property type="entry name" value="ACT-like"/>
    <property type="match status" value="1"/>
</dbReference>
<dbReference type="EC" id="1.1.1.95" evidence="11"/>
<keyword evidence="14" id="KW-1185">Reference proteome</keyword>
<keyword evidence="8 11" id="KW-0718">Serine biosynthesis</keyword>